<reference evidence="1 2" key="1">
    <citation type="submission" date="2019-12" db="EMBL/GenBank/DDBJ databases">
        <title>Paenibacillus sp. nov., an endophytic bacterium isolated from the stem of Dendrobium.</title>
        <authorList>
            <person name="Zhao R."/>
        </authorList>
    </citation>
    <scope>NUCLEOTIDE SEQUENCE [LARGE SCALE GENOMIC DNA]</scope>
    <source>
        <strain evidence="1 2">HJL G12</strain>
    </source>
</reference>
<name>A0A7X3IIU1_9BACL</name>
<dbReference type="RefSeq" id="WP_160498349.1">
    <property type="nucleotide sequence ID" value="NZ_WUBI01000002.1"/>
</dbReference>
<evidence type="ECO:0000313" key="1">
    <source>
        <dbReference type="EMBL" id="MWV44724.1"/>
    </source>
</evidence>
<gene>
    <name evidence="1" type="ORF">GRF59_13980</name>
</gene>
<keyword evidence="2" id="KW-1185">Reference proteome</keyword>
<evidence type="ECO:0000313" key="2">
    <source>
        <dbReference type="Proteomes" id="UP000460318"/>
    </source>
</evidence>
<protein>
    <submittedName>
        <fullName evidence="1">Uncharacterized protein</fullName>
    </submittedName>
</protein>
<accession>A0A7X3IIU1</accession>
<organism evidence="1 2">
    <name type="scientific">Paenibacillus dendrobii</name>
    <dbReference type="NCBI Taxonomy" id="2691084"/>
    <lineage>
        <taxon>Bacteria</taxon>
        <taxon>Bacillati</taxon>
        <taxon>Bacillota</taxon>
        <taxon>Bacilli</taxon>
        <taxon>Bacillales</taxon>
        <taxon>Paenibacillaceae</taxon>
        <taxon>Paenibacillus</taxon>
    </lineage>
</organism>
<dbReference type="Proteomes" id="UP000460318">
    <property type="component" value="Unassembled WGS sequence"/>
</dbReference>
<sequence length="183" mass="20606">MNRFILAGAALVITVGTALLLTQIGSLHTSVTSQKQAMPVILHQPGWELSNDNIVDALDSLPLTMQIHRVEWNESALSIDLIVTAPDTKLSEIYRNIADLLSFSFSGTLNVKQVKLRLVAEDKWVGTRHLLLAADARREDWDDNVFWELRREGEAPISDTLKQRLHVIETLLWKKQFGVLQNG</sequence>
<dbReference type="EMBL" id="WUBI01000002">
    <property type="protein sequence ID" value="MWV44724.1"/>
    <property type="molecule type" value="Genomic_DNA"/>
</dbReference>
<dbReference type="AlphaFoldDB" id="A0A7X3IIU1"/>
<comment type="caution">
    <text evidence="1">The sequence shown here is derived from an EMBL/GenBank/DDBJ whole genome shotgun (WGS) entry which is preliminary data.</text>
</comment>
<proteinExistence type="predicted"/>